<protein>
    <submittedName>
        <fullName evidence="2">Alpha/beta hydrolase</fullName>
    </submittedName>
</protein>
<evidence type="ECO:0000313" key="3">
    <source>
        <dbReference type="Proteomes" id="UP000822152"/>
    </source>
</evidence>
<dbReference type="Gene3D" id="3.40.50.1820">
    <property type="entry name" value="alpha/beta hydrolase"/>
    <property type="match status" value="1"/>
</dbReference>
<dbReference type="Proteomes" id="UP000822152">
    <property type="component" value="Unassembled WGS sequence"/>
</dbReference>
<comment type="caution">
    <text evidence="2">The sequence shown here is derived from an EMBL/GenBank/DDBJ whole genome shotgun (WGS) entry which is preliminary data.</text>
</comment>
<evidence type="ECO:0000259" key="1">
    <source>
        <dbReference type="Pfam" id="PF00561"/>
    </source>
</evidence>
<evidence type="ECO:0000313" key="2">
    <source>
        <dbReference type="EMBL" id="NSF74505.1"/>
    </source>
</evidence>
<dbReference type="InterPro" id="IPR029058">
    <property type="entry name" value="AB_hydrolase_fold"/>
</dbReference>
<dbReference type="EMBL" id="JAAIPF010000028">
    <property type="protein sequence ID" value="NSF74505.1"/>
    <property type="molecule type" value="Genomic_DNA"/>
</dbReference>
<organism evidence="2 3">
    <name type="scientific">Blautia wexlerae</name>
    <dbReference type="NCBI Taxonomy" id="418240"/>
    <lineage>
        <taxon>Bacteria</taxon>
        <taxon>Bacillati</taxon>
        <taxon>Bacillota</taxon>
        <taxon>Clostridia</taxon>
        <taxon>Lachnospirales</taxon>
        <taxon>Lachnospiraceae</taxon>
        <taxon>Blautia</taxon>
    </lineage>
</organism>
<proteinExistence type="predicted"/>
<dbReference type="SUPFAM" id="SSF53474">
    <property type="entry name" value="alpha/beta-Hydrolases"/>
    <property type="match status" value="1"/>
</dbReference>
<name>A0ABX2GS87_9FIRM</name>
<dbReference type="InterPro" id="IPR050471">
    <property type="entry name" value="AB_hydrolase"/>
</dbReference>
<dbReference type="RefSeq" id="WP_173743877.1">
    <property type="nucleotide sequence ID" value="NZ_JAAIPF010000028.1"/>
</dbReference>
<keyword evidence="2" id="KW-0378">Hydrolase</keyword>
<dbReference type="PANTHER" id="PTHR43433:SF5">
    <property type="entry name" value="AB HYDROLASE-1 DOMAIN-CONTAINING PROTEIN"/>
    <property type="match status" value="1"/>
</dbReference>
<dbReference type="Pfam" id="PF00561">
    <property type="entry name" value="Abhydrolase_1"/>
    <property type="match status" value="1"/>
</dbReference>
<accession>A0ABX2GS87</accession>
<dbReference type="PANTHER" id="PTHR43433">
    <property type="entry name" value="HYDROLASE, ALPHA/BETA FOLD FAMILY PROTEIN"/>
    <property type="match status" value="1"/>
</dbReference>
<gene>
    <name evidence="2" type="ORF">G4952_11955</name>
</gene>
<feature type="domain" description="AB hydrolase-1" evidence="1">
    <location>
        <begin position="54"/>
        <end position="251"/>
    </location>
</feature>
<sequence>MFYNAKEKLLEIQDIQMNYITFGKGEKPLILIQGLSIRSIKGAAFSVAYMYRMFARDYKVYLFDRRENISDSITVRNLATDIAMAMDTLKITNADIFGVSQGGMIAQYLAIDRPDLVNQLVLAVTLSKNNETVERTVNDWIHITEQNNMKRLITDMAEKMYSDIYVKRYKPFMSLLAVLQKPKNVPRFIALAKACLSCKAYDELDKIQCPVFVIGGMQDKVVSGEASLEIAKKLGCEIFMYDDLGHAAYEEAKDFNQRVYNFLQHK</sequence>
<reference evidence="2 3" key="1">
    <citation type="journal article" date="2020" name="Cell Host Microbe">
        <title>Functional and Genomic Variation between Human-Derived Isolates of Lachnospiraceae Reveals Inter- and Intra-Species Diversity.</title>
        <authorList>
            <person name="Sorbara M.T."/>
            <person name="Littmann E.R."/>
            <person name="Fontana E."/>
            <person name="Moody T.U."/>
            <person name="Kohout C.E."/>
            <person name="Gjonbalaj M."/>
            <person name="Eaton V."/>
            <person name="Seok R."/>
            <person name="Leiner I.M."/>
            <person name="Pamer E.G."/>
        </authorList>
    </citation>
    <scope>NUCLEOTIDE SEQUENCE [LARGE SCALE GENOMIC DNA]</scope>
    <source>
        <strain evidence="2 3">MSK.20.11</strain>
    </source>
</reference>
<keyword evidence="3" id="KW-1185">Reference proteome</keyword>
<dbReference type="InterPro" id="IPR000073">
    <property type="entry name" value="AB_hydrolase_1"/>
</dbReference>
<dbReference type="GO" id="GO:0016787">
    <property type="term" value="F:hydrolase activity"/>
    <property type="evidence" value="ECO:0007669"/>
    <property type="project" value="UniProtKB-KW"/>
</dbReference>